<dbReference type="InterPro" id="IPR045122">
    <property type="entry name" value="Csc1-like"/>
</dbReference>
<evidence type="ECO:0000256" key="9">
    <source>
        <dbReference type="ARBA" id="ARBA00023136"/>
    </source>
</evidence>
<evidence type="ECO:0000256" key="10">
    <source>
        <dbReference type="ARBA" id="ARBA00023212"/>
    </source>
</evidence>
<feature type="transmembrane region" description="Helical" evidence="12">
    <location>
        <begin position="183"/>
        <end position="202"/>
    </location>
</feature>
<sequence length="1153" mass="129996">MVKIYKSSLNVNNSGILAPSVEPLTSSLANHTSAVTPSTIPFFVSNSLDLSLSAQCERASTRKYTRIYYNIQTGQVIITFVFSIIGLVFFWALVEVLVRRKIANQLYMQRLKHPRCRGVDASNLDMRDLPPEPDNQKGHFKSILHAVRSLKNGSNDKRGDDERLLSIIGLDAFMVLRFLKMSLIFCIVSTAYVMLVLVPVYYSQPSSGETIGNGIAYINSSHVNKNNVTHAWVSVISCYILTFFICGLMRYEWKHYARMRTIRHTVMIESVPPRYQSRKAIIEYFERILGEGSVYSAYVCRGTAALHKMLSQRSRRQFLTDISCDSGSREDIEKIEGKIERTRRRLRLMHEKGTLTRRRSAYSPVKRQDSVRQTFARHDSAALQSAIKAMDRAVGLIPSIIDDKDCTALVTFVDMRCRSAVSQLSLSQEPNYWHVREAPMPSDLIWENMTVSRHVTETRGKVVFALLVVWGLFYTVPIAAIQELASTLTLRNTEVDEDPALFSRDWWVQLVHLYLPTFLQLILLLALPQVFRFAAVYYERYKLRSEATMHVARRFFVFQMLTVYVIVLGELWLNIGDIWEKYSAADTTVCLLKAIGKDVPNVAVYFITVVCAKIVTNIGMATFHPYELGYLLVGYFRMDPQQRKYWIEDGRPIGEIDTSNPHKDQKASTGTGLPPIYENKLTPPTRWDLAHVLYSEDVPNILFVLNICITFAVISPLVLVAGSIFFLFAWVAFTYQFAHMHTHAYETGGLIWKHHFMCICVSLALSHIVLVGVLIAKFNVHDRVVHAQLIAVLVLPFFVWFFYRNCVSTYTRCTEYVSLSVAAGLDGSDKSRSAIGHVDPVVAANFSPELFVHPLLQNRTPIYDIRGPIPQQVVEEQAPKQTPVADGALCSSAVAINRWPPQLRHMPNPGQLEDPPWEVRRREEAANAFLARSRRAGTGVAFPPVDSAIGVTSLIEIAAFRRQSQPGNWWPLVPRTNGLLRRVVGEVIFVLYQVAVPTNSGWTLMNASAKDLPPGMEPGCLTLTPTQVTKKATETAAAGVHVFNDLYQASFHRQSAGQSLAPKLLLEAISEDFWGRQRHEGYGFIELPQVDVTQEFISTISLPSIVYFCVIACGWPVRRVEDLKLRFPFGGPLRLSLNAMPGVGHSARSSAEP</sequence>
<feature type="transmembrane region" description="Helical" evidence="12">
    <location>
        <begin position="462"/>
        <end position="481"/>
    </location>
</feature>
<evidence type="ECO:0000256" key="6">
    <source>
        <dbReference type="ARBA" id="ARBA00022692"/>
    </source>
</evidence>
<dbReference type="PANTHER" id="PTHR13018:SF5">
    <property type="entry name" value="RE44586P"/>
    <property type="match status" value="1"/>
</dbReference>
<keyword evidence="4" id="KW-0813">Transport</keyword>
<feature type="transmembrane region" description="Helical" evidence="12">
    <location>
        <begin position="701"/>
        <end position="734"/>
    </location>
</feature>
<feature type="transmembrane region" description="Helical" evidence="12">
    <location>
        <begin position="513"/>
        <end position="534"/>
    </location>
</feature>
<dbReference type="Pfam" id="PF07162">
    <property type="entry name" value="B9-C2"/>
    <property type="match status" value="1"/>
</dbReference>
<organism evidence="16 17">
    <name type="scientific">Perkinsus olseni</name>
    <name type="common">Perkinsus atlanticus</name>
    <dbReference type="NCBI Taxonomy" id="32597"/>
    <lineage>
        <taxon>Eukaryota</taxon>
        <taxon>Sar</taxon>
        <taxon>Alveolata</taxon>
        <taxon>Perkinsozoa</taxon>
        <taxon>Perkinsea</taxon>
        <taxon>Perkinsida</taxon>
        <taxon>Perkinsidae</taxon>
        <taxon>Perkinsus</taxon>
    </lineage>
</organism>
<keyword evidence="10" id="KW-0206">Cytoskeleton</keyword>
<protein>
    <submittedName>
        <fullName evidence="16">Transmembrane protein 63C</fullName>
    </submittedName>
</protein>
<evidence type="ECO:0000259" key="14">
    <source>
        <dbReference type="Pfam" id="PF13967"/>
    </source>
</evidence>
<dbReference type="Proteomes" id="UP000574390">
    <property type="component" value="Unassembled WGS sequence"/>
</dbReference>
<comment type="subcellular location">
    <subcellularLocation>
        <location evidence="1">Cytoplasm</location>
        <location evidence="1">Cytoskeleton</location>
        <location evidence="1">Cilium basal body</location>
    </subcellularLocation>
    <subcellularLocation>
        <location evidence="2">Membrane</location>
        <topology evidence="2">Multi-pass membrane protein</topology>
    </subcellularLocation>
</comment>
<dbReference type="Pfam" id="PF13967">
    <property type="entry name" value="RSN1_TM"/>
    <property type="match status" value="1"/>
</dbReference>
<evidence type="ECO:0000256" key="12">
    <source>
        <dbReference type="SAM" id="Phobius"/>
    </source>
</evidence>
<name>A0A7J6QQZ3_PEROL</name>
<evidence type="ECO:0000256" key="2">
    <source>
        <dbReference type="ARBA" id="ARBA00004141"/>
    </source>
</evidence>
<comment type="similarity">
    <text evidence="3">Belongs to the CSC1 (TC 1.A.17) family.</text>
</comment>
<evidence type="ECO:0000313" key="17">
    <source>
        <dbReference type="Proteomes" id="UP000574390"/>
    </source>
</evidence>
<feature type="transmembrane region" description="Helical" evidence="12">
    <location>
        <begin position="555"/>
        <end position="573"/>
    </location>
</feature>
<feature type="domain" description="CSC1/OSCA1-like cytosolic" evidence="15">
    <location>
        <begin position="264"/>
        <end position="448"/>
    </location>
</feature>
<keyword evidence="5" id="KW-0963">Cytoplasm</keyword>
<feature type="domain" description="CSC1/OSCA1-like 7TM region" evidence="13">
    <location>
        <begin position="462"/>
        <end position="647"/>
    </location>
</feature>
<evidence type="ECO:0000256" key="5">
    <source>
        <dbReference type="ARBA" id="ARBA00022490"/>
    </source>
</evidence>
<dbReference type="Pfam" id="PF02714">
    <property type="entry name" value="RSN1_7TM"/>
    <property type="match status" value="2"/>
</dbReference>
<evidence type="ECO:0000256" key="8">
    <source>
        <dbReference type="ARBA" id="ARBA00022989"/>
    </source>
</evidence>
<keyword evidence="9 12" id="KW-0472">Membrane</keyword>
<feature type="domain" description="CSC1/OSCA1-like 7TM region" evidence="13">
    <location>
        <begin position="686"/>
        <end position="773"/>
    </location>
</feature>
<gene>
    <name evidence="16" type="primary">TMEM63C_3</name>
    <name evidence="16" type="ORF">FOZ62_020564</name>
</gene>
<keyword evidence="6 12" id="KW-0812">Transmembrane</keyword>
<evidence type="ECO:0000256" key="1">
    <source>
        <dbReference type="ARBA" id="ARBA00004120"/>
    </source>
</evidence>
<evidence type="ECO:0000313" key="16">
    <source>
        <dbReference type="EMBL" id="KAF4710697.1"/>
    </source>
</evidence>
<dbReference type="GO" id="GO:0005886">
    <property type="term" value="C:plasma membrane"/>
    <property type="evidence" value="ECO:0007669"/>
    <property type="project" value="TreeGrafter"/>
</dbReference>
<evidence type="ECO:0000256" key="3">
    <source>
        <dbReference type="ARBA" id="ARBA00007779"/>
    </source>
</evidence>
<keyword evidence="7" id="KW-0970">Cilium biogenesis/degradation</keyword>
<feature type="domain" description="CSC1/OSCA1-like N-terminal transmembrane" evidence="14">
    <location>
        <begin position="77"/>
        <end position="249"/>
    </location>
</feature>
<comment type="caution">
    <text evidence="16">The sequence shown here is derived from an EMBL/GenBank/DDBJ whole genome shotgun (WGS) entry which is preliminary data.</text>
</comment>
<dbReference type="GO" id="GO:0005227">
    <property type="term" value="F:calcium-activated cation channel activity"/>
    <property type="evidence" value="ECO:0007669"/>
    <property type="project" value="InterPro"/>
</dbReference>
<evidence type="ECO:0000256" key="11">
    <source>
        <dbReference type="ARBA" id="ARBA00023273"/>
    </source>
</evidence>
<keyword evidence="11" id="KW-0966">Cell projection</keyword>
<dbReference type="InterPro" id="IPR032880">
    <property type="entry name" value="CSC1/OSCA1-like_N"/>
</dbReference>
<feature type="transmembrane region" description="Helical" evidence="12">
    <location>
        <begin position="231"/>
        <end position="251"/>
    </location>
</feature>
<accession>A0A7J6QQZ3</accession>
<dbReference type="EMBL" id="JABANM010027826">
    <property type="protein sequence ID" value="KAF4710697.1"/>
    <property type="molecule type" value="Genomic_DNA"/>
</dbReference>
<dbReference type="InterPro" id="IPR027815">
    <property type="entry name" value="CSC1/OSCA1-like_cyt"/>
</dbReference>
<keyword evidence="8 12" id="KW-1133">Transmembrane helix</keyword>
<feature type="transmembrane region" description="Helical" evidence="12">
    <location>
        <begin position="76"/>
        <end position="98"/>
    </location>
</feature>
<dbReference type="PANTHER" id="PTHR13018">
    <property type="entry name" value="PROBABLE MEMBRANE PROTEIN DUF221-RELATED"/>
    <property type="match status" value="1"/>
</dbReference>
<reference evidence="16 17" key="1">
    <citation type="submission" date="2020-04" db="EMBL/GenBank/DDBJ databases">
        <title>Perkinsus olseni comparative genomics.</title>
        <authorList>
            <person name="Bogema D.R."/>
        </authorList>
    </citation>
    <scope>NUCLEOTIDE SEQUENCE [LARGE SCALE GENOMIC DNA]</scope>
    <source>
        <strain evidence="16">ATCC PRA-205</strain>
    </source>
</reference>
<feature type="transmembrane region" description="Helical" evidence="12">
    <location>
        <begin position="783"/>
        <end position="803"/>
    </location>
</feature>
<dbReference type="GO" id="GO:0030030">
    <property type="term" value="P:cell projection organization"/>
    <property type="evidence" value="ECO:0007669"/>
    <property type="project" value="UniProtKB-KW"/>
</dbReference>
<proteinExistence type="inferred from homology"/>
<dbReference type="InterPro" id="IPR010796">
    <property type="entry name" value="C2_B9-type_dom"/>
</dbReference>
<evidence type="ECO:0000259" key="15">
    <source>
        <dbReference type="Pfam" id="PF14703"/>
    </source>
</evidence>
<dbReference type="InterPro" id="IPR003864">
    <property type="entry name" value="CSC1/OSCA1-like_7TM"/>
</dbReference>
<dbReference type="Pfam" id="PF14703">
    <property type="entry name" value="PHM7_cyt"/>
    <property type="match status" value="1"/>
</dbReference>
<evidence type="ECO:0000256" key="4">
    <source>
        <dbReference type="ARBA" id="ARBA00022448"/>
    </source>
</evidence>
<dbReference type="AlphaFoldDB" id="A0A7J6QQZ3"/>
<evidence type="ECO:0000256" key="7">
    <source>
        <dbReference type="ARBA" id="ARBA00022794"/>
    </source>
</evidence>
<dbReference type="GO" id="GO:0005929">
    <property type="term" value="C:cilium"/>
    <property type="evidence" value="ECO:0007669"/>
    <property type="project" value="UniProtKB-ARBA"/>
</dbReference>
<feature type="transmembrane region" description="Helical" evidence="12">
    <location>
        <begin position="754"/>
        <end position="776"/>
    </location>
</feature>
<evidence type="ECO:0000259" key="13">
    <source>
        <dbReference type="Pfam" id="PF02714"/>
    </source>
</evidence>